<accession>A0A8S4QE84</accession>
<name>A0A8S4QE84_9NEOP</name>
<feature type="compositionally biased region" description="Polar residues" evidence="1">
    <location>
        <begin position="1"/>
        <end position="10"/>
    </location>
</feature>
<feature type="region of interest" description="Disordered" evidence="1">
    <location>
        <begin position="1"/>
        <end position="23"/>
    </location>
</feature>
<proteinExistence type="predicted"/>
<organism evidence="2 3">
    <name type="scientific">Pararge aegeria aegeria</name>
    <dbReference type="NCBI Taxonomy" id="348720"/>
    <lineage>
        <taxon>Eukaryota</taxon>
        <taxon>Metazoa</taxon>
        <taxon>Ecdysozoa</taxon>
        <taxon>Arthropoda</taxon>
        <taxon>Hexapoda</taxon>
        <taxon>Insecta</taxon>
        <taxon>Pterygota</taxon>
        <taxon>Neoptera</taxon>
        <taxon>Endopterygota</taxon>
        <taxon>Lepidoptera</taxon>
        <taxon>Glossata</taxon>
        <taxon>Ditrysia</taxon>
        <taxon>Papilionoidea</taxon>
        <taxon>Nymphalidae</taxon>
        <taxon>Satyrinae</taxon>
        <taxon>Satyrini</taxon>
        <taxon>Parargina</taxon>
        <taxon>Pararge</taxon>
    </lineage>
</organism>
<reference evidence="2" key="1">
    <citation type="submission" date="2022-03" db="EMBL/GenBank/DDBJ databases">
        <authorList>
            <person name="Lindestad O."/>
        </authorList>
    </citation>
    <scope>NUCLEOTIDE SEQUENCE</scope>
</reference>
<protein>
    <submittedName>
        <fullName evidence="2">Jg850 protein</fullName>
    </submittedName>
</protein>
<feature type="compositionally biased region" description="Basic and acidic residues" evidence="1">
    <location>
        <begin position="14"/>
        <end position="23"/>
    </location>
</feature>
<evidence type="ECO:0000313" key="2">
    <source>
        <dbReference type="EMBL" id="CAH2208988.1"/>
    </source>
</evidence>
<feature type="non-terminal residue" evidence="2">
    <location>
        <position position="23"/>
    </location>
</feature>
<dbReference type="EMBL" id="CAKXAJ010005024">
    <property type="protein sequence ID" value="CAH2208988.1"/>
    <property type="molecule type" value="Genomic_DNA"/>
</dbReference>
<dbReference type="Proteomes" id="UP000838756">
    <property type="component" value="Unassembled WGS sequence"/>
</dbReference>
<keyword evidence="3" id="KW-1185">Reference proteome</keyword>
<evidence type="ECO:0000256" key="1">
    <source>
        <dbReference type="SAM" id="MobiDB-lite"/>
    </source>
</evidence>
<sequence length="23" mass="2701">MTRYTEQSQGPRPESYKEDIDVA</sequence>
<evidence type="ECO:0000313" key="3">
    <source>
        <dbReference type="Proteomes" id="UP000838756"/>
    </source>
</evidence>
<gene>
    <name evidence="2" type="primary">jg850</name>
    <name evidence="2" type="ORF">PAEG_LOCUS1432</name>
</gene>
<dbReference type="AlphaFoldDB" id="A0A8S4QE84"/>
<comment type="caution">
    <text evidence="2">The sequence shown here is derived from an EMBL/GenBank/DDBJ whole genome shotgun (WGS) entry which is preliminary data.</text>
</comment>